<reference evidence="4 5" key="1">
    <citation type="submission" date="2024-07" db="EMBL/GenBank/DDBJ databases">
        <title>Section-level genome sequencing and comparative genomics of Aspergillus sections Usti and Cavernicolus.</title>
        <authorList>
            <consortium name="Lawrence Berkeley National Laboratory"/>
            <person name="Nybo J.L."/>
            <person name="Vesth T.C."/>
            <person name="Theobald S."/>
            <person name="Frisvad J.C."/>
            <person name="Larsen T.O."/>
            <person name="Kjaerboelling I."/>
            <person name="Rothschild-Mancinelli K."/>
            <person name="Lyhne E.K."/>
            <person name="Kogle M.E."/>
            <person name="Barry K."/>
            <person name="Clum A."/>
            <person name="Na H."/>
            <person name="Ledsgaard L."/>
            <person name="Lin J."/>
            <person name="Lipzen A."/>
            <person name="Kuo A."/>
            <person name="Riley R."/>
            <person name="Mondo S."/>
            <person name="LaButti K."/>
            <person name="Haridas S."/>
            <person name="Pangalinan J."/>
            <person name="Salamov A.A."/>
            <person name="Simmons B.A."/>
            <person name="Magnuson J.K."/>
            <person name="Chen J."/>
            <person name="Drula E."/>
            <person name="Henrissat B."/>
            <person name="Wiebenga A."/>
            <person name="Lubbers R.J."/>
            <person name="Gomes A.C."/>
            <person name="Makela M.R."/>
            <person name="Stajich J."/>
            <person name="Grigoriev I.V."/>
            <person name="Mortensen U.H."/>
            <person name="De vries R.P."/>
            <person name="Baker S.E."/>
            <person name="Andersen M.R."/>
        </authorList>
    </citation>
    <scope>NUCLEOTIDE SEQUENCE [LARGE SCALE GENOMIC DNA]</scope>
    <source>
        <strain evidence="4 5">CBS 600.67</strain>
    </source>
</reference>
<dbReference type="PANTHER" id="PTHR43662">
    <property type="match status" value="1"/>
</dbReference>
<dbReference type="InterPro" id="IPR018535">
    <property type="entry name" value="DUF1996"/>
</dbReference>
<evidence type="ECO:0000256" key="1">
    <source>
        <dbReference type="SAM" id="MobiDB-lite"/>
    </source>
</evidence>
<feature type="region of interest" description="Disordered" evidence="1">
    <location>
        <begin position="339"/>
        <end position="363"/>
    </location>
</feature>
<comment type="caution">
    <text evidence="4">The sequence shown here is derived from an EMBL/GenBank/DDBJ whole genome shotgun (WGS) entry which is preliminary data.</text>
</comment>
<keyword evidence="5" id="KW-1185">Reference proteome</keyword>
<evidence type="ECO:0000313" key="4">
    <source>
        <dbReference type="EMBL" id="KAL2819869.1"/>
    </source>
</evidence>
<organism evidence="4 5">
    <name type="scientific">Aspergillus cavernicola</name>
    <dbReference type="NCBI Taxonomy" id="176166"/>
    <lineage>
        <taxon>Eukaryota</taxon>
        <taxon>Fungi</taxon>
        <taxon>Dikarya</taxon>
        <taxon>Ascomycota</taxon>
        <taxon>Pezizomycotina</taxon>
        <taxon>Eurotiomycetes</taxon>
        <taxon>Eurotiomycetidae</taxon>
        <taxon>Eurotiales</taxon>
        <taxon>Aspergillaceae</taxon>
        <taxon>Aspergillus</taxon>
        <taxon>Aspergillus subgen. Nidulantes</taxon>
    </lineage>
</organism>
<evidence type="ECO:0000256" key="2">
    <source>
        <dbReference type="SAM" id="SignalP"/>
    </source>
</evidence>
<dbReference type="Proteomes" id="UP001610335">
    <property type="component" value="Unassembled WGS sequence"/>
</dbReference>
<keyword evidence="2" id="KW-0732">Signal</keyword>
<dbReference type="PANTHER" id="PTHR43662:SF3">
    <property type="entry name" value="DOMAIN PROTEIN, PUTATIVE (AFU_ORTHOLOGUE AFUA_6G11970)-RELATED"/>
    <property type="match status" value="1"/>
</dbReference>
<accession>A0ABR4HXQ3</accession>
<name>A0ABR4HXQ3_9EURO</name>
<sequence>MSFPNLHNALLQTYLPFLLILLLTPPQTLSLTLPTHQTNTPITTIDEFSFSCLPLTTQLSDPIVAPGQSSAHVHVVTGGTAFQRTMDAETVRRVNETTCEVAIDRSNYWIPALYYEVQDGGFEMVEYEWSAIYYLNRACNYTAGAKTCAYGNEASFPLAPPAGLRVVAGDPKLQTYNDSDFAQRAISHMCLKEDGTSNETKHLPRQACSRLRSQVFFPSCWDGENLDSLDHKSHMAYPAMGDYNKGVCPESHPVAIFSLFMEFLFNTKPFPDYENWVYATGDRTGYGLHGDFINGWADQNALQMAFETCTGKEWLSAPECSITESQKRPLTPVLLQPEVPAPRDELGQNRTIPVLPGHPEHVH</sequence>
<feature type="domain" description="DUF1996" evidence="3">
    <location>
        <begin position="61"/>
        <end position="296"/>
    </location>
</feature>
<evidence type="ECO:0000259" key="3">
    <source>
        <dbReference type="Pfam" id="PF09362"/>
    </source>
</evidence>
<evidence type="ECO:0000313" key="5">
    <source>
        <dbReference type="Proteomes" id="UP001610335"/>
    </source>
</evidence>
<feature type="signal peptide" evidence="2">
    <location>
        <begin position="1"/>
        <end position="30"/>
    </location>
</feature>
<feature type="chain" id="PRO_5047168975" description="DUF1996 domain-containing protein" evidence="2">
    <location>
        <begin position="31"/>
        <end position="363"/>
    </location>
</feature>
<gene>
    <name evidence="4" type="ORF">BDW59DRAFT_164902</name>
</gene>
<proteinExistence type="predicted"/>
<dbReference type="EMBL" id="JBFXLS010000074">
    <property type="protein sequence ID" value="KAL2819869.1"/>
    <property type="molecule type" value="Genomic_DNA"/>
</dbReference>
<dbReference type="Pfam" id="PF09362">
    <property type="entry name" value="DUF1996"/>
    <property type="match status" value="1"/>
</dbReference>
<protein>
    <recommendedName>
        <fullName evidence="3">DUF1996 domain-containing protein</fullName>
    </recommendedName>
</protein>